<organism evidence="1 2">
    <name type="scientific">Naganishia cerealis</name>
    <dbReference type="NCBI Taxonomy" id="610337"/>
    <lineage>
        <taxon>Eukaryota</taxon>
        <taxon>Fungi</taxon>
        <taxon>Dikarya</taxon>
        <taxon>Basidiomycota</taxon>
        <taxon>Agaricomycotina</taxon>
        <taxon>Tremellomycetes</taxon>
        <taxon>Filobasidiales</taxon>
        <taxon>Filobasidiaceae</taxon>
        <taxon>Naganishia</taxon>
    </lineage>
</organism>
<name>A0ACC2WAD3_9TREE</name>
<keyword evidence="2" id="KW-1185">Reference proteome</keyword>
<accession>A0ACC2WAD3</accession>
<dbReference type="EMBL" id="JASBWR010000021">
    <property type="protein sequence ID" value="KAJ9108275.1"/>
    <property type="molecule type" value="Genomic_DNA"/>
</dbReference>
<protein>
    <submittedName>
        <fullName evidence="1">Uncharacterized protein</fullName>
    </submittedName>
</protein>
<dbReference type="Proteomes" id="UP001241377">
    <property type="component" value="Unassembled WGS sequence"/>
</dbReference>
<gene>
    <name evidence="1" type="ORF">QFC19_002523</name>
</gene>
<sequence>MKLSIVAVTLFAAILGKANPIPDLGITTPATTEVAPDAGRVETSDSLTNVAASDSPALVESSVFADHSQRTGTACPAGLKVFGFARLADYTVRGNDFSGEVLANLYKTGKFDNYGGPIIAGAIAQSGYLPSTSRVFVQAQYANYYYHKQGSVSNVLKGLTPDTGYATYVQGECSQFSDPTVYAHCCQ</sequence>
<evidence type="ECO:0000313" key="1">
    <source>
        <dbReference type="EMBL" id="KAJ9108275.1"/>
    </source>
</evidence>
<proteinExistence type="predicted"/>
<evidence type="ECO:0000313" key="2">
    <source>
        <dbReference type="Proteomes" id="UP001241377"/>
    </source>
</evidence>
<comment type="caution">
    <text evidence="1">The sequence shown here is derived from an EMBL/GenBank/DDBJ whole genome shotgun (WGS) entry which is preliminary data.</text>
</comment>
<reference evidence="1" key="1">
    <citation type="submission" date="2023-04" db="EMBL/GenBank/DDBJ databases">
        <title>Draft Genome sequencing of Naganishia species isolated from polar environments using Oxford Nanopore Technology.</title>
        <authorList>
            <person name="Leo P."/>
            <person name="Venkateswaran K."/>
        </authorList>
    </citation>
    <scope>NUCLEOTIDE SEQUENCE</scope>
    <source>
        <strain evidence="1">MNA-CCFEE 5261</strain>
    </source>
</reference>